<dbReference type="AlphaFoldDB" id="A0A8J4DEP6"/>
<proteinExistence type="predicted"/>
<keyword evidence="2" id="KW-1185">Reference proteome</keyword>
<dbReference type="Proteomes" id="UP000605992">
    <property type="component" value="Unassembled WGS sequence"/>
</dbReference>
<organism evidence="1 2">
    <name type="scientific">Planotetraspora thailandica</name>
    <dbReference type="NCBI Taxonomy" id="487172"/>
    <lineage>
        <taxon>Bacteria</taxon>
        <taxon>Bacillati</taxon>
        <taxon>Actinomycetota</taxon>
        <taxon>Actinomycetes</taxon>
        <taxon>Streptosporangiales</taxon>
        <taxon>Streptosporangiaceae</taxon>
        <taxon>Planotetraspora</taxon>
    </lineage>
</organism>
<dbReference type="RefSeq" id="WP_203949309.1">
    <property type="nucleotide sequence ID" value="NZ_BOOR01000081.1"/>
</dbReference>
<dbReference type="Gene3D" id="3.40.50.1820">
    <property type="entry name" value="alpha/beta hydrolase"/>
    <property type="match status" value="1"/>
</dbReference>
<reference evidence="1" key="1">
    <citation type="submission" date="2021-01" db="EMBL/GenBank/DDBJ databases">
        <title>Whole genome shotgun sequence of Planotetraspora thailandica NBRC 104271.</title>
        <authorList>
            <person name="Komaki H."/>
            <person name="Tamura T."/>
        </authorList>
    </citation>
    <scope>NUCLEOTIDE SEQUENCE</scope>
    <source>
        <strain evidence="1">NBRC 104271</strain>
    </source>
</reference>
<evidence type="ECO:0008006" key="3">
    <source>
        <dbReference type="Google" id="ProtNLM"/>
    </source>
</evidence>
<comment type="caution">
    <text evidence="1">The sequence shown here is derived from an EMBL/GenBank/DDBJ whole genome shotgun (WGS) entry which is preliminary data.</text>
</comment>
<evidence type="ECO:0000313" key="1">
    <source>
        <dbReference type="EMBL" id="GII59248.1"/>
    </source>
</evidence>
<dbReference type="EMBL" id="BOOR01000081">
    <property type="protein sequence ID" value="GII59248.1"/>
    <property type="molecule type" value="Genomic_DNA"/>
</dbReference>
<name>A0A8J4DEP6_9ACTN</name>
<evidence type="ECO:0000313" key="2">
    <source>
        <dbReference type="Proteomes" id="UP000605992"/>
    </source>
</evidence>
<gene>
    <name evidence="1" type="ORF">Pth03_76370</name>
</gene>
<accession>A0A8J4DEP6</accession>
<protein>
    <recommendedName>
        <fullName evidence="3">Alpha/beta hydrolase</fullName>
    </recommendedName>
</protein>
<sequence>MPIVIHNYRWRLSLAQGESRYEPIEKRLAAVPKIAVPTITLDAELDPFTPAGNGSSYRDHFTGAYEHRTLHGVGHNVPQEAPEAFARAVSTCTASERPAKAAAAWRALD</sequence>
<dbReference type="SUPFAM" id="SSF53474">
    <property type="entry name" value="alpha/beta-Hydrolases"/>
    <property type="match status" value="1"/>
</dbReference>
<dbReference type="InterPro" id="IPR029058">
    <property type="entry name" value="AB_hydrolase_fold"/>
</dbReference>